<keyword evidence="3" id="KW-0479">Metal-binding</keyword>
<dbReference type="AlphaFoldDB" id="A0A7S8EAL4"/>
<protein>
    <submittedName>
        <fullName evidence="6">Cytochrome P450</fullName>
    </submittedName>
</protein>
<evidence type="ECO:0000256" key="5">
    <source>
        <dbReference type="ARBA" id="ARBA00023004"/>
    </source>
</evidence>
<evidence type="ECO:0000256" key="4">
    <source>
        <dbReference type="ARBA" id="ARBA00023002"/>
    </source>
</evidence>
<reference evidence="6 7" key="1">
    <citation type="submission" date="2020-02" db="EMBL/GenBank/DDBJ databases">
        <authorList>
            <person name="Zheng R.K."/>
            <person name="Sun C.M."/>
        </authorList>
    </citation>
    <scope>NUCLEOTIDE SEQUENCE [LARGE SCALE GENOMIC DNA]</scope>
    <source>
        <strain evidence="7">rifampicinis</strain>
    </source>
</reference>
<dbReference type="PANTHER" id="PTHR24302:SF15">
    <property type="entry name" value="FATTY-ACID PEROXYGENASE"/>
    <property type="match status" value="1"/>
</dbReference>
<keyword evidence="4" id="KW-0560">Oxidoreductase</keyword>
<evidence type="ECO:0000256" key="3">
    <source>
        <dbReference type="ARBA" id="ARBA00022723"/>
    </source>
</evidence>
<sequence>MTQMPHDTHFDSTLSLLNDPYRYVSKQSDTYGSDMFRARLLLQDTICMTGTEAAELFYNESHFIRKGAMPGRIQQTLLGVDGVQGLDDEAHKHRKQLFMSLLMNPTDVQDLTGIAEQYWRIYVHRWAYIDRIVLYDEVCEILTRAVCEWAGVPLAEEEVKRRTKELKALFGYAGSVGPKHWWARLARWRATRWAQKLIEQVRADHMIAPEESALRAWALHRDLNGNLLDTHVAATELLNILRPTVAVAVFVTFVAHALHQYPEACQKVAANEDDYVTYFVQEVRRVYPFFPVVAARVRDDFQYKGCPFHKGTRVLLDLYGTNHNAGPWQDPDVFRPERFQEWDGDLFNFIPQGGGNAFNTHRCPGENVAIELMKSAALFLARDLTYTLPEQNLQIDYKRLPALPKSHIILTDVQPHR</sequence>
<dbReference type="InterPro" id="IPR036396">
    <property type="entry name" value="Cyt_P450_sf"/>
</dbReference>
<keyword evidence="7" id="KW-1185">Reference proteome</keyword>
<dbReference type="Proteomes" id="UP000594468">
    <property type="component" value="Chromosome"/>
</dbReference>
<dbReference type="GO" id="GO:0004497">
    <property type="term" value="F:monooxygenase activity"/>
    <property type="evidence" value="ECO:0007669"/>
    <property type="project" value="InterPro"/>
</dbReference>
<dbReference type="GO" id="GO:0016705">
    <property type="term" value="F:oxidoreductase activity, acting on paired donors, with incorporation or reduction of molecular oxygen"/>
    <property type="evidence" value="ECO:0007669"/>
    <property type="project" value="InterPro"/>
</dbReference>
<dbReference type="Pfam" id="PF00067">
    <property type="entry name" value="p450"/>
    <property type="match status" value="1"/>
</dbReference>
<organism evidence="6 7">
    <name type="scientific">Phototrophicus methaneseepsis</name>
    <dbReference type="NCBI Taxonomy" id="2710758"/>
    <lineage>
        <taxon>Bacteria</taxon>
        <taxon>Bacillati</taxon>
        <taxon>Chloroflexota</taxon>
        <taxon>Candidatus Thermofontia</taxon>
        <taxon>Phototrophicales</taxon>
        <taxon>Phototrophicaceae</taxon>
        <taxon>Phototrophicus</taxon>
    </lineage>
</organism>
<dbReference type="CDD" id="cd11067">
    <property type="entry name" value="CYP152"/>
    <property type="match status" value="1"/>
</dbReference>
<dbReference type="InterPro" id="IPR050705">
    <property type="entry name" value="Cytochrome_P450_3A"/>
</dbReference>
<dbReference type="InterPro" id="IPR001128">
    <property type="entry name" value="Cyt_P450"/>
</dbReference>
<dbReference type="RefSeq" id="WP_195171396.1">
    <property type="nucleotide sequence ID" value="NZ_CP062983.1"/>
</dbReference>
<proteinExistence type="inferred from homology"/>
<dbReference type="GO" id="GO:0005506">
    <property type="term" value="F:iron ion binding"/>
    <property type="evidence" value="ECO:0007669"/>
    <property type="project" value="InterPro"/>
</dbReference>
<dbReference type="PANTHER" id="PTHR24302">
    <property type="entry name" value="CYTOCHROME P450 FAMILY 3"/>
    <property type="match status" value="1"/>
</dbReference>
<keyword evidence="2" id="KW-0349">Heme</keyword>
<dbReference type="KEGG" id="pmet:G4Y79_02825"/>
<evidence type="ECO:0000313" key="6">
    <source>
        <dbReference type="EMBL" id="QPC83329.1"/>
    </source>
</evidence>
<gene>
    <name evidence="6" type="ORF">G4Y79_02825</name>
</gene>
<dbReference type="GO" id="GO:0020037">
    <property type="term" value="F:heme binding"/>
    <property type="evidence" value="ECO:0007669"/>
    <property type="project" value="InterPro"/>
</dbReference>
<evidence type="ECO:0000256" key="2">
    <source>
        <dbReference type="ARBA" id="ARBA00022617"/>
    </source>
</evidence>
<keyword evidence="5" id="KW-0408">Iron</keyword>
<name>A0A7S8EAL4_9CHLR</name>
<evidence type="ECO:0000313" key="7">
    <source>
        <dbReference type="Proteomes" id="UP000594468"/>
    </source>
</evidence>
<dbReference type="EMBL" id="CP062983">
    <property type="protein sequence ID" value="QPC83329.1"/>
    <property type="molecule type" value="Genomic_DNA"/>
</dbReference>
<comment type="similarity">
    <text evidence="1">Belongs to the cytochrome P450 family.</text>
</comment>
<dbReference type="Gene3D" id="1.10.630.10">
    <property type="entry name" value="Cytochrome P450"/>
    <property type="match status" value="1"/>
</dbReference>
<dbReference type="SUPFAM" id="SSF48264">
    <property type="entry name" value="Cytochrome P450"/>
    <property type="match status" value="1"/>
</dbReference>
<accession>A0A7S8EAL4</accession>
<evidence type="ECO:0000256" key="1">
    <source>
        <dbReference type="ARBA" id="ARBA00010617"/>
    </source>
</evidence>